<comment type="similarity">
    <text evidence="4 10">Belongs to the class-III pyridoxal-phosphate-dependent aminotransferase family.</text>
</comment>
<evidence type="ECO:0000256" key="4">
    <source>
        <dbReference type="ARBA" id="ARBA00008954"/>
    </source>
</evidence>
<dbReference type="InterPro" id="IPR049704">
    <property type="entry name" value="Aminotrans_3_PPA_site"/>
</dbReference>
<dbReference type="FunFam" id="3.40.640.10:FF:000004">
    <property type="entry name" value="Acetylornithine aminotransferase"/>
    <property type="match status" value="1"/>
</dbReference>
<dbReference type="GO" id="GO:0006526">
    <property type="term" value="P:L-arginine biosynthetic process"/>
    <property type="evidence" value="ECO:0007669"/>
    <property type="project" value="UniProtKB-UniPathway"/>
</dbReference>
<dbReference type="SUPFAM" id="SSF53383">
    <property type="entry name" value="PLP-dependent transferases"/>
    <property type="match status" value="1"/>
</dbReference>
<dbReference type="InterPro" id="IPR004636">
    <property type="entry name" value="AcOrn/SuccOrn_fam"/>
</dbReference>
<comment type="caution">
    <text evidence="11">The sequence shown here is derived from an EMBL/GenBank/DDBJ whole genome shotgun (WGS) entry which is preliminary data.</text>
</comment>
<name>A0A2S5B0Z1_9BASI</name>
<evidence type="ECO:0000256" key="2">
    <source>
        <dbReference type="ARBA" id="ARBA00004173"/>
    </source>
</evidence>
<evidence type="ECO:0000256" key="10">
    <source>
        <dbReference type="RuleBase" id="RU003560"/>
    </source>
</evidence>
<dbReference type="EC" id="2.6.1.11" evidence="5"/>
<evidence type="ECO:0000256" key="8">
    <source>
        <dbReference type="ARBA" id="ARBA00022679"/>
    </source>
</evidence>
<evidence type="ECO:0000256" key="3">
    <source>
        <dbReference type="ARBA" id="ARBA00005024"/>
    </source>
</evidence>
<evidence type="ECO:0000256" key="5">
    <source>
        <dbReference type="ARBA" id="ARBA00012919"/>
    </source>
</evidence>
<dbReference type="InterPro" id="IPR015421">
    <property type="entry name" value="PyrdxlP-dep_Trfase_major"/>
</dbReference>
<keyword evidence="8 11" id="KW-0808">Transferase</keyword>
<keyword evidence="12" id="KW-1185">Reference proteome</keyword>
<dbReference type="PROSITE" id="PS00600">
    <property type="entry name" value="AA_TRANSFER_CLASS_3"/>
    <property type="match status" value="1"/>
</dbReference>
<dbReference type="STRING" id="741276.A0A2S5B0Z1"/>
<dbReference type="OrthoDB" id="10260828at2759"/>
<dbReference type="GO" id="GO:0005759">
    <property type="term" value="C:mitochondrial matrix"/>
    <property type="evidence" value="ECO:0007669"/>
    <property type="project" value="TreeGrafter"/>
</dbReference>
<dbReference type="InterPro" id="IPR050103">
    <property type="entry name" value="Class-III_PLP-dep_AT"/>
</dbReference>
<evidence type="ECO:0000313" key="11">
    <source>
        <dbReference type="EMBL" id="POY70450.1"/>
    </source>
</evidence>
<dbReference type="InterPro" id="IPR015422">
    <property type="entry name" value="PyrdxlP-dep_Trfase_small"/>
</dbReference>
<dbReference type="Pfam" id="PF00202">
    <property type="entry name" value="Aminotran_3"/>
    <property type="match status" value="1"/>
</dbReference>
<keyword evidence="9 10" id="KW-0663">Pyridoxal phosphate</keyword>
<dbReference type="PANTHER" id="PTHR11986:SF79">
    <property type="entry name" value="ACETYLORNITHINE AMINOTRANSFERASE, MITOCHONDRIAL"/>
    <property type="match status" value="1"/>
</dbReference>
<dbReference type="InterPro" id="IPR005814">
    <property type="entry name" value="Aminotrans_3"/>
</dbReference>
<comment type="pathway">
    <text evidence="3">Amino-acid biosynthesis; L-arginine biosynthesis; N(2)-acetyl-L-ornithine from L-glutamate: step 4/4.</text>
</comment>
<evidence type="ECO:0000256" key="9">
    <source>
        <dbReference type="ARBA" id="ARBA00022898"/>
    </source>
</evidence>
<dbReference type="GO" id="GO:0003992">
    <property type="term" value="F:N2-acetyl-L-ornithine:2-oxoglutarate 5-aminotransferase activity"/>
    <property type="evidence" value="ECO:0007669"/>
    <property type="project" value="UniProtKB-EC"/>
</dbReference>
<evidence type="ECO:0000256" key="1">
    <source>
        <dbReference type="ARBA" id="ARBA00001933"/>
    </source>
</evidence>
<gene>
    <name evidence="11" type="ORF">BMF94_6518</name>
</gene>
<comment type="cofactor">
    <cofactor evidence="1">
        <name>pyridoxal 5'-phosphate</name>
        <dbReference type="ChEBI" id="CHEBI:597326"/>
    </cofactor>
</comment>
<sequence length="510" mass="55267">MLTAAVTRTRSAATRSATSAWLHPASYRSSIRSYSATTAPPAQPQQYAKACTDYLEPTHKDDHVPSDVEAKLARHAHVTLNTYLRPPYILTRGKGCKVWDSHDREFLDFSGGIAVNALGHADEGVAKVVQDQSRKLVHSSNLWHNEWSGELAYLLVQKTKELGGMGYPAGQPELNGDADHGGLKVFFTNSGTESNEGALKFIRKYGKLVSAERNAAGAEKGVTAPTDEKIEIVSFRDGFHGRSMGALSATWQDKYQRPFAPLVPGFVPATLNDIDGIEAAVTEKTCGVIVEPIQGEGGILEASEEFLRALRRRCDEVGALLVFDEIQCGLGRTGSMWAHGSMPTDCHPDIVTMAKPLANGIPIGAIMMKDKVADVIKIGDHGTTFGGQPLQTRVAHHVVSRLATPSFLSHVSTVGAHLQSRLAALPSLFPRLIASAPRGRGLILGLPFKRDEYVQKVVRLMRERGVLVLSCGKQTIRFVPSLIATEQEVDKVVDVLESVLVVLDGQEEGL</sequence>
<reference evidence="11 12" key="1">
    <citation type="journal article" date="2018" name="Front. Microbiol.">
        <title>Prospects for Fungal Bioremediation of Acidic Radioactive Waste Sites: Characterization and Genome Sequence of Rhodotorula taiwanensis MD1149.</title>
        <authorList>
            <person name="Tkavc R."/>
            <person name="Matrosova V.Y."/>
            <person name="Grichenko O.E."/>
            <person name="Gostincar C."/>
            <person name="Volpe R.P."/>
            <person name="Klimenkova P."/>
            <person name="Gaidamakova E.K."/>
            <person name="Zhou C.E."/>
            <person name="Stewart B.J."/>
            <person name="Lyman M.G."/>
            <person name="Malfatti S.A."/>
            <person name="Rubinfeld B."/>
            <person name="Courtot M."/>
            <person name="Singh J."/>
            <person name="Dalgard C.L."/>
            <person name="Hamilton T."/>
            <person name="Frey K.G."/>
            <person name="Gunde-Cimerman N."/>
            <person name="Dugan L."/>
            <person name="Daly M.J."/>
        </authorList>
    </citation>
    <scope>NUCLEOTIDE SEQUENCE [LARGE SCALE GENOMIC DNA]</scope>
    <source>
        <strain evidence="11 12">MD1149</strain>
    </source>
</reference>
<dbReference type="AlphaFoldDB" id="A0A2S5B0Z1"/>
<dbReference type="EMBL" id="PJQD01000116">
    <property type="protein sequence ID" value="POY70450.1"/>
    <property type="molecule type" value="Genomic_DNA"/>
</dbReference>
<comment type="subcellular location">
    <subcellularLocation>
        <location evidence="2">Mitochondrion</location>
    </subcellularLocation>
</comment>
<keyword evidence="6 11" id="KW-0032">Aminotransferase</keyword>
<dbReference type="NCBIfam" id="TIGR00707">
    <property type="entry name" value="argD"/>
    <property type="match status" value="1"/>
</dbReference>
<protein>
    <recommendedName>
        <fullName evidence="5">acetylornithine transaminase</fullName>
        <ecNumber evidence="5">2.6.1.11</ecNumber>
    </recommendedName>
</protein>
<dbReference type="Gene3D" id="3.40.640.10">
    <property type="entry name" value="Type I PLP-dependent aspartate aminotransferase-like (Major domain)"/>
    <property type="match status" value="1"/>
</dbReference>
<accession>A0A2S5B0Z1</accession>
<proteinExistence type="inferred from homology"/>
<dbReference type="CDD" id="cd00610">
    <property type="entry name" value="OAT_like"/>
    <property type="match status" value="1"/>
</dbReference>
<dbReference type="InterPro" id="IPR015424">
    <property type="entry name" value="PyrdxlP-dep_Trfase"/>
</dbReference>
<dbReference type="GO" id="GO:0042802">
    <property type="term" value="F:identical protein binding"/>
    <property type="evidence" value="ECO:0007669"/>
    <property type="project" value="TreeGrafter"/>
</dbReference>
<dbReference type="GO" id="GO:0030170">
    <property type="term" value="F:pyridoxal phosphate binding"/>
    <property type="evidence" value="ECO:0007669"/>
    <property type="project" value="InterPro"/>
</dbReference>
<dbReference type="UniPathway" id="UPA00068">
    <property type="reaction ID" value="UER00109"/>
</dbReference>
<evidence type="ECO:0000256" key="7">
    <source>
        <dbReference type="ARBA" id="ARBA00022605"/>
    </source>
</evidence>
<dbReference type="Gene3D" id="3.90.1150.10">
    <property type="entry name" value="Aspartate Aminotransferase, domain 1"/>
    <property type="match status" value="1"/>
</dbReference>
<keyword evidence="7" id="KW-0028">Amino-acid biosynthesis</keyword>
<evidence type="ECO:0000313" key="12">
    <source>
        <dbReference type="Proteomes" id="UP000237144"/>
    </source>
</evidence>
<dbReference type="PANTHER" id="PTHR11986">
    <property type="entry name" value="AMINOTRANSFERASE CLASS III"/>
    <property type="match status" value="1"/>
</dbReference>
<organism evidence="11 12">
    <name type="scientific">Rhodotorula taiwanensis</name>
    <dbReference type="NCBI Taxonomy" id="741276"/>
    <lineage>
        <taxon>Eukaryota</taxon>
        <taxon>Fungi</taxon>
        <taxon>Dikarya</taxon>
        <taxon>Basidiomycota</taxon>
        <taxon>Pucciniomycotina</taxon>
        <taxon>Microbotryomycetes</taxon>
        <taxon>Sporidiobolales</taxon>
        <taxon>Sporidiobolaceae</taxon>
        <taxon>Rhodotorula</taxon>
    </lineage>
</organism>
<evidence type="ECO:0000256" key="6">
    <source>
        <dbReference type="ARBA" id="ARBA00022576"/>
    </source>
</evidence>
<dbReference type="Proteomes" id="UP000237144">
    <property type="component" value="Unassembled WGS sequence"/>
</dbReference>